<dbReference type="SUPFAM" id="SSF55257">
    <property type="entry name" value="RBP11-like subunits of RNA polymerase"/>
    <property type="match status" value="1"/>
</dbReference>
<evidence type="ECO:0000313" key="5">
    <source>
        <dbReference type="Proteomes" id="UP000054558"/>
    </source>
</evidence>
<evidence type="ECO:0000256" key="2">
    <source>
        <dbReference type="ARBA" id="ARBA00023163"/>
    </source>
</evidence>
<dbReference type="Pfam" id="PF01000">
    <property type="entry name" value="RNA_pol_A_bac"/>
    <property type="match status" value="1"/>
</dbReference>
<dbReference type="Pfam" id="PF01193">
    <property type="entry name" value="RNA_pol_L"/>
    <property type="match status" value="1"/>
</dbReference>
<dbReference type="InterPro" id="IPR036603">
    <property type="entry name" value="RBP11-like"/>
</dbReference>
<dbReference type="GO" id="GO:0006366">
    <property type="term" value="P:transcription by RNA polymerase II"/>
    <property type="evidence" value="ECO:0000318"/>
    <property type="project" value="GO_Central"/>
</dbReference>
<dbReference type="PANTHER" id="PTHR11800">
    <property type="entry name" value="DNA-DIRECTED RNA POLYMERASE"/>
    <property type="match status" value="1"/>
</dbReference>
<dbReference type="GO" id="GO:0003899">
    <property type="term" value="F:DNA-directed RNA polymerase activity"/>
    <property type="evidence" value="ECO:0007669"/>
    <property type="project" value="InterPro"/>
</dbReference>
<dbReference type="SUPFAM" id="SSF56553">
    <property type="entry name" value="Insert subdomain of RNA polymerase alpha subunit"/>
    <property type="match status" value="1"/>
</dbReference>
<dbReference type="Gene3D" id="3.30.1360.10">
    <property type="entry name" value="RNA polymerase, RBP11-like subunit"/>
    <property type="match status" value="1"/>
</dbReference>
<organism evidence="4 5">
    <name type="scientific">Klebsormidium nitens</name>
    <name type="common">Green alga</name>
    <name type="synonym">Ulothrix nitens</name>
    <dbReference type="NCBI Taxonomy" id="105231"/>
    <lineage>
        <taxon>Eukaryota</taxon>
        <taxon>Viridiplantae</taxon>
        <taxon>Streptophyta</taxon>
        <taxon>Klebsormidiophyceae</taxon>
        <taxon>Klebsormidiales</taxon>
        <taxon>Klebsormidiaceae</taxon>
        <taxon>Klebsormidium</taxon>
    </lineage>
</organism>
<keyword evidence="2" id="KW-0804">Transcription</keyword>
<dbReference type="GO" id="GO:0046983">
    <property type="term" value="F:protein dimerization activity"/>
    <property type="evidence" value="ECO:0007669"/>
    <property type="project" value="InterPro"/>
</dbReference>
<dbReference type="GO" id="GO:0005665">
    <property type="term" value="C:RNA polymerase II, core complex"/>
    <property type="evidence" value="ECO:0000318"/>
    <property type="project" value="GO_Central"/>
</dbReference>
<name>A0A1Y1I7G1_KLENI</name>
<dbReference type="InterPro" id="IPR011263">
    <property type="entry name" value="DNA-dir_RNA_pol_RpoA/D/Rpb3"/>
</dbReference>
<evidence type="ECO:0000313" key="4">
    <source>
        <dbReference type="EMBL" id="GAQ86904.1"/>
    </source>
</evidence>
<dbReference type="AlphaFoldDB" id="A0A1Y1I7G1"/>
<sequence length="237" mass="26521">MVYGRDCDVCDGDTQCEHCSVEFTLDVRCEGDSTLDVTTFDLQTSDETVEPADVAAARKAMEEDEKLLKGILIVKLRKNQEVKLRCLARKGIGKDHAKWNPAATAVFQFEPEIIINQQLMETLTEEQKQEWIDSSPTKVFDIDRATRQVQVVNAEAYAYDEEVIKKAEAMGFPGLVTISAREDSFIFTVEATGALKPETIVLNALDVLRMKLDGVRNGLTMALMEDPQMMNYQMNGG</sequence>
<dbReference type="InterPro" id="IPR050518">
    <property type="entry name" value="Rpo3/RPB3_RNA_Pol_subunit"/>
</dbReference>
<feature type="domain" description="DNA-directed RNA polymerase RpoA/D/Rpb3-type" evidence="3">
    <location>
        <begin position="2"/>
        <end position="218"/>
    </location>
</feature>
<gene>
    <name evidence="4" type="ORF">KFL_003190150</name>
</gene>
<dbReference type="InterPro" id="IPR011262">
    <property type="entry name" value="DNA-dir_RNA_pol_insert"/>
</dbReference>
<proteinExistence type="predicted"/>
<dbReference type="PANTHER" id="PTHR11800:SF2">
    <property type="entry name" value="DNA-DIRECTED RNA POLYMERASE II SUBUNIT RPB3"/>
    <property type="match status" value="1"/>
</dbReference>
<evidence type="ECO:0000256" key="1">
    <source>
        <dbReference type="ARBA" id="ARBA00022478"/>
    </source>
</evidence>
<protein>
    <submittedName>
        <fullName evidence="4">Non-catalytic subunit of nuclear DNA-dependent RNA polymerases</fullName>
    </submittedName>
</protein>
<dbReference type="Proteomes" id="UP000054558">
    <property type="component" value="Unassembled WGS sequence"/>
</dbReference>
<dbReference type="STRING" id="105231.A0A1Y1I7G1"/>
<dbReference type="InterPro" id="IPR036643">
    <property type="entry name" value="RNApol_insert_sf"/>
</dbReference>
<dbReference type="OMA" id="HINENMM"/>
<dbReference type="SMART" id="SM00662">
    <property type="entry name" value="RPOLD"/>
    <property type="match status" value="1"/>
</dbReference>
<accession>A0A1Y1I7G1</accession>
<dbReference type="EMBL" id="DF237268">
    <property type="protein sequence ID" value="GAQ86904.1"/>
    <property type="molecule type" value="Genomic_DNA"/>
</dbReference>
<evidence type="ECO:0000259" key="3">
    <source>
        <dbReference type="SMART" id="SM00662"/>
    </source>
</evidence>
<keyword evidence="1" id="KW-0240">DNA-directed RNA polymerase</keyword>
<dbReference type="OrthoDB" id="270173at2759"/>
<keyword evidence="5" id="KW-1185">Reference proteome</keyword>
<reference evidence="4 5" key="1">
    <citation type="journal article" date="2014" name="Nat. Commun.">
        <title>Klebsormidium flaccidum genome reveals primary factors for plant terrestrial adaptation.</title>
        <authorList>
            <person name="Hori K."/>
            <person name="Maruyama F."/>
            <person name="Fujisawa T."/>
            <person name="Togashi T."/>
            <person name="Yamamoto N."/>
            <person name="Seo M."/>
            <person name="Sato S."/>
            <person name="Yamada T."/>
            <person name="Mori H."/>
            <person name="Tajima N."/>
            <person name="Moriyama T."/>
            <person name="Ikeuchi M."/>
            <person name="Watanabe M."/>
            <person name="Wada H."/>
            <person name="Kobayashi K."/>
            <person name="Saito M."/>
            <person name="Masuda T."/>
            <person name="Sasaki-Sekimoto Y."/>
            <person name="Mashiguchi K."/>
            <person name="Awai K."/>
            <person name="Shimojima M."/>
            <person name="Masuda S."/>
            <person name="Iwai M."/>
            <person name="Nobusawa T."/>
            <person name="Narise T."/>
            <person name="Kondo S."/>
            <person name="Saito H."/>
            <person name="Sato R."/>
            <person name="Murakawa M."/>
            <person name="Ihara Y."/>
            <person name="Oshima-Yamada Y."/>
            <person name="Ohtaka K."/>
            <person name="Satoh M."/>
            <person name="Sonobe K."/>
            <person name="Ishii M."/>
            <person name="Ohtani R."/>
            <person name="Kanamori-Sato M."/>
            <person name="Honoki R."/>
            <person name="Miyazaki D."/>
            <person name="Mochizuki H."/>
            <person name="Umetsu J."/>
            <person name="Higashi K."/>
            <person name="Shibata D."/>
            <person name="Kamiya Y."/>
            <person name="Sato N."/>
            <person name="Nakamura Y."/>
            <person name="Tabata S."/>
            <person name="Ida S."/>
            <person name="Kurokawa K."/>
            <person name="Ohta H."/>
        </authorList>
    </citation>
    <scope>NUCLEOTIDE SEQUENCE [LARGE SCALE GENOMIC DNA]</scope>
    <source>
        <strain evidence="4 5">NIES-2285</strain>
    </source>
</reference>